<dbReference type="PATRIC" id="fig|1114960.4.peg.1122"/>
<organism evidence="2 3">
    <name type="scientific">Rhodococcus pyridinivorans AK37</name>
    <dbReference type="NCBI Taxonomy" id="1114960"/>
    <lineage>
        <taxon>Bacteria</taxon>
        <taxon>Bacillati</taxon>
        <taxon>Actinomycetota</taxon>
        <taxon>Actinomycetes</taxon>
        <taxon>Mycobacteriales</taxon>
        <taxon>Nocardiaceae</taxon>
        <taxon>Rhodococcus</taxon>
    </lineage>
</organism>
<dbReference type="AlphaFoldDB" id="H0JND2"/>
<protein>
    <submittedName>
        <fullName evidence="2">Uncharacterized protein</fullName>
    </submittedName>
</protein>
<dbReference type="Proteomes" id="UP000005064">
    <property type="component" value="Unassembled WGS sequence"/>
</dbReference>
<sequence length="149" mass="16008">MSAVTVNLAQAADSAQQVTNRIEWWPGALVPIGVVVAALLAGYFGGRNARKTPHEKLAALVDIYDKLGKRPGTFPEQFGILEAAIGHEVENIEKLRAAAAKGRFAYVRERFRVAFSPDNAAFSVALTFFGLIIALTGLVAAYYAAFAPQ</sequence>
<gene>
    <name evidence="2" type="ORF">AK37_05577</name>
</gene>
<proteinExistence type="predicted"/>
<dbReference type="EMBL" id="AHBW01000033">
    <property type="protein sequence ID" value="EHK84904.1"/>
    <property type="molecule type" value="Genomic_DNA"/>
</dbReference>
<accession>H0JND2</accession>
<evidence type="ECO:0000313" key="3">
    <source>
        <dbReference type="Proteomes" id="UP000005064"/>
    </source>
</evidence>
<evidence type="ECO:0000256" key="1">
    <source>
        <dbReference type="SAM" id="Phobius"/>
    </source>
</evidence>
<comment type="caution">
    <text evidence="2">The sequence shown here is derived from an EMBL/GenBank/DDBJ whole genome shotgun (WGS) entry which is preliminary data.</text>
</comment>
<keyword evidence="1" id="KW-1133">Transmembrane helix</keyword>
<keyword evidence="1" id="KW-0812">Transmembrane</keyword>
<name>H0JND2_9NOCA</name>
<feature type="transmembrane region" description="Helical" evidence="1">
    <location>
        <begin position="24"/>
        <end position="46"/>
    </location>
</feature>
<reference evidence="2 3" key="1">
    <citation type="submission" date="2011-12" db="EMBL/GenBank/DDBJ databases">
        <authorList>
            <person name="Kriszt B."/>
            <person name="Tancsics A."/>
            <person name="Cserhati M."/>
            <person name="Toth A."/>
            <person name="Nagy I."/>
            <person name="Horvath B."/>
            <person name="Tamura T."/>
            <person name="Kukolya J."/>
            <person name="Szoboszlay S."/>
        </authorList>
    </citation>
    <scope>NUCLEOTIDE SEQUENCE [LARGE SCALE GENOMIC DNA]</scope>
    <source>
        <strain evidence="2 3">AK37</strain>
    </source>
</reference>
<keyword evidence="1" id="KW-0472">Membrane</keyword>
<evidence type="ECO:0000313" key="2">
    <source>
        <dbReference type="EMBL" id="EHK84904.1"/>
    </source>
</evidence>
<feature type="transmembrane region" description="Helical" evidence="1">
    <location>
        <begin position="120"/>
        <end position="145"/>
    </location>
</feature>